<dbReference type="PANTHER" id="PTHR28222:SF1">
    <property type="entry name" value="DASH COMPLEX SUBUNIT DAD4"/>
    <property type="match status" value="1"/>
</dbReference>
<proteinExistence type="inferred from homology"/>
<evidence type="ECO:0000256" key="14">
    <source>
        <dbReference type="ARBA" id="ARBA00023306"/>
    </source>
</evidence>
<dbReference type="OrthoDB" id="5516652at2759"/>
<evidence type="ECO:0000256" key="8">
    <source>
        <dbReference type="ARBA" id="ARBA00022618"/>
    </source>
</evidence>
<evidence type="ECO:0000313" key="18">
    <source>
        <dbReference type="Proteomes" id="UP000789706"/>
    </source>
</evidence>
<gene>
    <name evidence="17" type="ORF">DEBURN_LOCUS3036</name>
</gene>
<evidence type="ECO:0000256" key="12">
    <source>
        <dbReference type="ARBA" id="ARBA00023212"/>
    </source>
</evidence>
<keyword evidence="15" id="KW-0137">Centromere</keyword>
<evidence type="ECO:0000256" key="13">
    <source>
        <dbReference type="ARBA" id="ARBA00023242"/>
    </source>
</evidence>
<keyword evidence="6" id="KW-0158">Chromosome</keyword>
<keyword evidence="13" id="KW-0539">Nucleus</keyword>
<keyword evidence="7" id="KW-0963">Cytoplasm</keyword>
<evidence type="ECO:0000256" key="1">
    <source>
        <dbReference type="ARBA" id="ARBA00004123"/>
    </source>
</evidence>
<dbReference type="GO" id="GO:0072686">
    <property type="term" value="C:mitotic spindle"/>
    <property type="evidence" value="ECO:0007669"/>
    <property type="project" value="InterPro"/>
</dbReference>
<evidence type="ECO:0000256" key="15">
    <source>
        <dbReference type="ARBA" id="ARBA00023328"/>
    </source>
</evidence>
<comment type="caution">
    <text evidence="17">The sequence shown here is derived from an EMBL/GenBank/DDBJ whole genome shotgun (WGS) entry which is preliminary data.</text>
</comment>
<keyword evidence="11" id="KW-0995">Kinetochore</keyword>
<reference evidence="17" key="1">
    <citation type="submission" date="2021-06" db="EMBL/GenBank/DDBJ databases">
        <authorList>
            <person name="Kallberg Y."/>
            <person name="Tangrot J."/>
            <person name="Rosling A."/>
        </authorList>
    </citation>
    <scope>NUCLEOTIDE SEQUENCE</scope>
    <source>
        <strain evidence="17">AZ414A</strain>
    </source>
</reference>
<evidence type="ECO:0000256" key="4">
    <source>
        <dbReference type="ARBA" id="ARBA00009754"/>
    </source>
</evidence>
<dbReference type="EMBL" id="CAJVPK010000181">
    <property type="protein sequence ID" value="CAG8468377.1"/>
    <property type="molecule type" value="Genomic_DNA"/>
</dbReference>
<evidence type="ECO:0000256" key="3">
    <source>
        <dbReference type="ARBA" id="ARBA00004629"/>
    </source>
</evidence>
<dbReference type="GO" id="GO:0005874">
    <property type="term" value="C:microtubule"/>
    <property type="evidence" value="ECO:0007669"/>
    <property type="project" value="UniProtKB-KW"/>
</dbReference>
<dbReference type="GO" id="GO:0008608">
    <property type="term" value="P:attachment of spindle microtubules to kinetochore"/>
    <property type="evidence" value="ECO:0007669"/>
    <property type="project" value="InterPro"/>
</dbReference>
<dbReference type="Pfam" id="PF08650">
    <property type="entry name" value="DASH_Dad4"/>
    <property type="match status" value="1"/>
</dbReference>
<dbReference type="InterPro" id="IPR013959">
    <property type="entry name" value="DASH_Dad4"/>
</dbReference>
<name>A0A9N8Z657_9GLOM</name>
<evidence type="ECO:0000256" key="2">
    <source>
        <dbReference type="ARBA" id="ARBA00004186"/>
    </source>
</evidence>
<dbReference type="GO" id="GO:0051301">
    <property type="term" value="P:cell division"/>
    <property type="evidence" value="ECO:0007669"/>
    <property type="project" value="UniProtKB-KW"/>
</dbReference>
<dbReference type="PANTHER" id="PTHR28222">
    <property type="entry name" value="DASH COMPLEX SUBUNIT DAD4"/>
    <property type="match status" value="1"/>
</dbReference>
<evidence type="ECO:0000256" key="11">
    <source>
        <dbReference type="ARBA" id="ARBA00022838"/>
    </source>
</evidence>
<evidence type="ECO:0000256" key="6">
    <source>
        <dbReference type="ARBA" id="ARBA00022454"/>
    </source>
</evidence>
<keyword evidence="9" id="KW-0493">Microtubule</keyword>
<accession>A0A9N8Z657</accession>
<keyword evidence="10" id="KW-0498">Mitosis</keyword>
<organism evidence="17 18">
    <name type="scientific">Diversispora eburnea</name>
    <dbReference type="NCBI Taxonomy" id="1213867"/>
    <lineage>
        <taxon>Eukaryota</taxon>
        <taxon>Fungi</taxon>
        <taxon>Fungi incertae sedis</taxon>
        <taxon>Mucoromycota</taxon>
        <taxon>Glomeromycotina</taxon>
        <taxon>Glomeromycetes</taxon>
        <taxon>Diversisporales</taxon>
        <taxon>Diversisporaceae</taxon>
        <taxon>Diversispora</taxon>
    </lineage>
</organism>
<evidence type="ECO:0000256" key="5">
    <source>
        <dbReference type="ARBA" id="ARBA00020259"/>
    </source>
</evidence>
<dbReference type="AlphaFoldDB" id="A0A9N8Z657"/>
<keyword evidence="12" id="KW-0206">Cytoskeleton</keyword>
<evidence type="ECO:0000256" key="9">
    <source>
        <dbReference type="ARBA" id="ARBA00022701"/>
    </source>
</evidence>
<sequence length="82" mass="9734">MASNKIGLENMENPHEEQQKMLLGRIVSNVKKLNEVLEDMNSRIQEINEYNRDIVILSQFWSNYSRNVTFNLESMEKLMEPM</sequence>
<keyword evidence="14" id="KW-0131">Cell cycle</keyword>
<keyword evidence="8" id="KW-0132">Cell division</keyword>
<keyword evidence="18" id="KW-1185">Reference proteome</keyword>
<comment type="similarity">
    <text evidence="4">Belongs to the DASH complex DAD4 family.</text>
</comment>
<evidence type="ECO:0000256" key="10">
    <source>
        <dbReference type="ARBA" id="ARBA00022776"/>
    </source>
</evidence>
<evidence type="ECO:0000256" key="16">
    <source>
        <dbReference type="ARBA" id="ARBA00030569"/>
    </source>
</evidence>
<comment type="subcellular location">
    <subcellularLocation>
        <location evidence="3">Chromosome</location>
        <location evidence="3">Centromere</location>
        <location evidence="3">Kinetochore</location>
    </subcellularLocation>
    <subcellularLocation>
        <location evidence="2">Cytoplasm</location>
        <location evidence="2">Cytoskeleton</location>
        <location evidence="2">Spindle</location>
    </subcellularLocation>
    <subcellularLocation>
        <location evidence="1">Nucleus</location>
    </subcellularLocation>
</comment>
<dbReference type="Proteomes" id="UP000789706">
    <property type="component" value="Unassembled WGS sequence"/>
</dbReference>
<dbReference type="GO" id="GO:0042729">
    <property type="term" value="C:DASH complex"/>
    <property type="evidence" value="ECO:0007669"/>
    <property type="project" value="InterPro"/>
</dbReference>
<evidence type="ECO:0000313" key="17">
    <source>
        <dbReference type="EMBL" id="CAG8468377.1"/>
    </source>
</evidence>
<evidence type="ECO:0000256" key="7">
    <source>
        <dbReference type="ARBA" id="ARBA00022490"/>
    </source>
</evidence>
<protein>
    <recommendedName>
        <fullName evidence="5">DASH complex subunit DAD4</fullName>
    </recommendedName>
    <alternativeName>
        <fullName evidence="16">Outer kinetochore protein DAD4</fullName>
    </alternativeName>
</protein>